<comment type="caution">
    <text evidence="1">The sequence shown here is derived from an EMBL/GenBank/DDBJ whole genome shotgun (WGS) entry which is preliminary data.</text>
</comment>
<evidence type="ECO:0000313" key="1">
    <source>
        <dbReference type="EMBL" id="KAJ8871991.1"/>
    </source>
</evidence>
<keyword evidence="2" id="KW-1185">Reference proteome</keyword>
<organism evidence="1 2">
    <name type="scientific">Dryococelus australis</name>
    <dbReference type="NCBI Taxonomy" id="614101"/>
    <lineage>
        <taxon>Eukaryota</taxon>
        <taxon>Metazoa</taxon>
        <taxon>Ecdysozoa</taxon>
        <taxon>Arthropoda</taxon>
        <taxon>Hexapoda</taxon>
        <taxon>Insecta</taxon>
        <taxon>Pterygota</taxon>
        <taxon>Neoptera</taxon>
        <taxon>Polyneoptera</taxon>
        <taxon>Phasmatodea</taxon>
        <taxon>Verophasmatodea</taxon>
        <taxon>Anareolatae</taxon>
        <taxon>Phasmatidae</taxon>
        <taxon>Eurycanthinae</taxon>
        <taxon>Dryococelus</taxon>
    </lineage>
</organism>
<accession>A0ABQ9GIZ5</accession>
<sequence>MPPPSAQLPQPVARFSVAGYGIGSGWDVRGSDDRREQARAEVPIVAISQCGVWRWNELCGWVRGGRREREKAAQGRSVLVGSDGSDKEFKLIPILLLPFAVAQSSQHYPLQFPFPRTRGRNKIPEVISYDFGMVTERCRKPAERESYKSTRRWNMCQVVCSTPSSGMALASQPQYELRICSFTFNIVCNAVVIKLVEIILPARFKCPRRVCSAWLENAGELLWSPIFMLGIIATKFAWELLPARSEGSFAFAFPGRRLAVRKCPPAADACMEAHYVCKIIGVLKYEAVSLLASHKGDPGSIPGRVTLDFPMWELCRTMPLVGGFSRGSPVSPPFHSGAAPCSPSSALKTFTKLPIYLCGKTNWPASSAVIIYLPKFTACSLSVL</sequence>
<gene>
    <name evidence="1" type="ORF">PR048_028331</name>
</gene>
<protein>
    <submittedName>
        <fullName evidence="1">Uncharacterized protein</fullName>
    </submittedName>
</protein>
<name>A0ABQ9GIZ5_9NEOP</name>
<evidence type="ECO:0000313" key="2">
    <source>
        <dbReference type="Proteomes" id="UP001159363"/>
    </source>
</evidence>
<dbReference type="EMBL" id="JARBHB010000012">
    <property type="protein sequence ID" value="KAJ8871991.1"/>
    <property type="molecule type" value="Genomic_DNA"/>
</dbReference>
<reference evidence="1 2" key="1">
    <citation type="submission" date="2023-02" db="EMBL/GenBank/DDBJ databases">
        <title>LHISI_Scaffold_Assembly.</title>
        <authorList>
            <person name="Stuart O.P."/>
            <person name="Cleave R."/>
            <person name="Magrath M.J.L."/>
            <person name="Mikheyev A.S."/>
        </authorList>
    </citation>
    <scope>NUCLEOTIDE SEQUENCE [LARGE SCALE GENOMIC DNA]</scope>
    <source>
        <strain evidence="1">Daus_M_001</strain>
        <tissue evidence="1">Leg muscle</tissue>
    </source>
</reference>
<proteinExistence type="predicted"/>
<dbReference type="Proteomes" id="UP001159363">
    <property type="component" value="Chromosome 11"/>
</dbReference>